<organism evidence="9 10">
    <name type="scientific">Dinothrombium tinctorium</name>
    <dbReference type="NCBI Taxonomy" id="1965070"/>
    <lineage>
        <taxon>Eukaryota</taxon>
        <taxon>Metazoa</taxon>
        <taxon>Ecdysozoa</taxon>
        <taxon>Arthropoda</taxon>
        <taxon>Chelicerata</taxon>
        <taxon>Arachnida</taxon>
        <taxon>Acari</taxon>
        <taxon>Acariformes</taxon>
        <taxon>Trombidiformes</taxon>
        <taxon>Prostigmata</taxon>
        <taxon>Anystina</taxon>
        <taxon>Parasitengona</taxon>
        <taxon>Trombidioidea</taxon>
        <taxon>Trombidiidae</taxon>
        <taxon>Dinothrombium</taxon>
    </lineage>
</organism>
<accession>A0A443RMD3</accession>
<comment type="similarity">
    <text evidence="2">Belongs to the SLC34A transporter family.</text>
</comment>
<dbReference type="AlphaFoldDB" id="A0A443RMD3"/>
<dbReference type="OrthoDB" id="76259at2759"/>
<evidence type="ECO:0000256" key="4">
    <source>
        <dbReference type="ARBA" id="ARBA00022692"/>
    </source>
</evidence>
<dbReference type="PANTHER" id="PTHR10010:SF46">
    <property type="entry name" value="SODIUM-DEPENDENT PHOSPHATE TRANSPORT PROTEIN 2B"/>
    <property type="match status" value="1"/>
</dbReference>
<evidence type="ECO:0000256" key="8">
    <source>
        <dbReference type="SAM" id="Phobius"/>
    </source>
</evidence>
<comment type="caution">
    <text evidence="9">The sequence shown here is derived from an EMBL/GenBank/DDBJ whole genome shotgun (WGS) entry which is preliminary data.</text>
</comment>
<feature type="transmembrane region" description="Helical" evidence="8">
    <location>
        <begin position="370"/>
        <end position="391"/>
    </location>
</feature>
<feature type="transmembrane region" description="Helical" evidence="8">
    <location>
        <begin position="175"/>
        <end position="196"/>
    </location>
</feature>
<keyword evidence="10" id="KW-1185">Reference proteome</keyword>
<feature type="transmembrane region" description="Helical" evidence="8">
    <location>
        <begin position="323"/>
        <end position="349"/>
    </location>
</feature>
<feature type="transmembrane region" description="Helical" evidence="8">
    <location>
        <begin position="446"/>
        <end position="466"/>
    </location>
</feature>
<gene>
    <name evidence="9" type="ORF">B4U79_07192</name>
</gene>
<reference evidence="9 10" key="1">
    <citation type="journal article" date="2018" name="Gigascience">
        <title>Genomes of trombidid mites reveal novel predicted allergens and laterally-transferred genes associated with secondary metabolism.</title>
        <authorList>
            <person name="Dong X."/>
            <person name="Chaisiri K."/>
            <person name="Xia D."/>
            <person name="Armstrong S.D."/>
            <person name="Fang Y."/>
            <person name="Donnelly M.J."/>
            <person name="Kadowaki T."/>
            <person name="McGarry J.W."/>
            <person name="Darby A.C."/>
            <person name="Makepeace B.L."/>
        </authorList>
    </citation>
    <scope>NUCLEOTIDE SEQUENCE [LARGE SCALE GENOMIC DNA]</scope>
    <source>
        <strain evidence="9">UoL-WK</strain>
    </source>
</reference>
<feature type="region of interest" description="Disordered" evidence="7">
    <location>
        <begin position="40"/>
        <end position="63"/>
    </location>
</feature>
<evidence type="ECO:0000256" key="3">
    <source>
        <dbReference type="ARBA" id="ARBA00022475"/>
    </source>
</evidence>
<evidence type="ECO:0000313" key="9">
    <source>
        <dbReference type="EMBL" id="RWS16412.1"/>
    </source>
</evidence>
<proteinExistence type="inferred from homology"/>
<dbReference type="NCBIfam" id="NF037997">
    <property type="entry name" value="Na_Pi_symport"/>
    <property type="match status" value="1"/>
</dbReference>
<evidence type="ECO:0000256" key="1">
    <source>
        <dbReference type="ARBA" id="ARBA00004424"/>
    </source>
</evidence>
<dbReference type="InterPro" id="IPR003841">
    <property type="entry name" value="Na/Pi_transpt"/>
</dbReference>
<keyword evidence="3" id="KW-1003">Cell membrane</keyword>
<feature type="transmembrane region" description="Helical" evidence="8">
    <location>
        <begin position="486"/>
        <end position="508"/>
    </location>
</feature>
<keyword evidence="4 8" id="KW-0812">Transmembrane</keyword>
<dbReference type="PANTHER" id="PTHR10010">
    <property type="entry name" value="SOLUTE CARRIER FAMILY 34 SODIUM PHOSPHATE , MEMBER 2-RELATED"/>
    <property type="match status" value="1"/>
</dbReference>
<dbReference type="GO" id="GO:0005436">
    <property type="term" value="F:sodium:phosphate symporter activity"/>
    <property type="evidence" value="ECO:0007669"/>
    <property type="project" value="InterPro"/>
</dbReference>
<feature type="transmembrane region" description="Helical" evidence="8">
    <location>
        <begin position="514"/>
        <end position="536"/>
    </location>
</feature>
<feature type="compositionally biased region" description="Low complexity" evidence="7">
    <location>
        <begin position="41"/>
        <end position="51"/>
    </location>
</feature>
<evidence type="ECO:0000256" key="6">
    <source>
        <dbReference type="ARBA" id="ARBA00023136"/>
    </source>
</evidence>
<dbReference type="Proteomes" id="UP000285301">
    <property type="component" value="Unassembled WGS sequence"/>
</dbReference>
<name>A0A443RMD3_9ACAR</name>
<dbReference type="STRING" id="1965070.A0A443RMD3"/>
<dbReference type="GO" id="GO:0016324">
    <property type="term" value="C:apical plasma membrane"/>
    <property type="evidence" value="ECO:0007669"/>
    <property type="project" value="UniProtKB-SubCell"/>
</dbReference>
<dbReference type="GO" id="GO:0044341">
    <property type="term" value="P:sodium-dependent phosphate transport"/>
    <property type="evidence" value="ECO:0007669"/>
    <property type="project" value="InterPro"/>
</dbReference>
<sequence length="644" mass="71067">MAMDKIVGSLNKANETKLGRNIAQISSPAMFTPLKTDASKDSFVSSDSSPAFSPPHKPHEVDPWELPELQDHSIPWSELDAWHKFKRIFVVIAKFLALATLLYLFICSLDFLSSAFRLVGGKAAGKVISNSELLQNPIVGLMIGVLVTVLVQSSSTSTSIAVTMVASDLIRVRQAIPIVMGANIGTSVTNTIVSLMQATDRNEFRRAFAAATVHDMFNWLTVIVLLPLEVTFGYLELITSKLVDFKDWKQESGAKSEFLKKLTKPLTDLVVKLDKNVLKVIATGGNQTASLLQECCKTKNVNNTSICVSKCGALLNRTGLSESVAGCVLLAISLFTLCLCLILIVKLLHSMLKGKIAVIIKKYINAEYKFPWSHLIGYMALFIGCVMTILVQSSSIFTSALTPLAGIGVISLERIYPLTLGANIGTTTTGILAALTADSRNLRNTLQLAFCHLFFNISGILLFYPIPFTRFPITLARHLGNITAKYRWFSILYLVLMFFLIPMFVFLLSLAGKVIFFTVGGIIALFLIIVIAINVIQSKKPSWLPLKLQNWNWLPLWMHSLDPLDGLIIKVGERFSFFSCCLQPASRHDTLTGLRTNQSQIHILEAARRYSATETHLMIAYDNVAFLQCNGTNSSPHKSESTHL</sequence>
<evidence type="ECO:0000256" key="7">
    <source>
        <dbReference type="SAM" id="MobiDB-lite"/>
    </source>
</evidence>
<comment type="subcellular location">
    <subcellularLocation>
        <location evidence="1">Apical cell membrane</location>
        <topology evidence="1">Multi-pass membrane protein</topology>
    </subcellularLocation>
</comment>
<keyword evidence="5 8" id="KW-1133">Transmembrane helix</keyword>
<dbReference type="NCBIfam" id="TIGR01013">
    <property type="entry name" value="2a58"/>
    <property type="match status" value="1"/>
</dbReference>
<evidence type="ECO:0000256" key="2">
    <source>
        <dbReference type="ARBA" id="ARBA00005808"/>
    </source>
</evidence>
<protein>
    <submittedName>
        <fullName evidence="9">Sodium-dependent phosphate transport protein 2B-like protein</fullName>
    </submittedName>
</protein>
<evidence type="ECO:0000256" key="5">
    <source>
        <dbReference type="ARBA" id="ARBA00022989"/>
    </source>
</evidence>
<evidence type="ECO:0000313" key="10">
    <source>
        <dbReference type="Proteomes" id="UP000285301"/>
    </source>
</evidence>
<dbReference type="Pfam" id="PF02690">
    <property type="entry name" value="Na_Pi_cotrans"/>
    <property type="match status" value="2"/>
</dbReference>
<feature type="transmembrane region" description="Helical" evidence="8">
    <location>
        <begin position="217"/>
        <end position="235"/>
    </location>
</feature>
<keyword evidence="6 8" id="KW-0472">Membrane</keyword>
<feature type="transmembrane region" description="Helical" evidence="8">
    <location>
        <begin position="88"/>
        <end position="112"/>
    </location>
</feature>
<dbReference type="EMBL" id="NCKU01000233">
    <property type="protein sequence ID" value="RWS16412.1"/>
    <property type="molecule type" value="Genomic_DNA"/>
</dbReference>